<proteinExistence type="predicted"/>
<evidence type="ECO:0008006" key="3">
    <source>
        <dbReference type="Google" id="ProtNLM"/>
    </source>
</evidence>
<dbReference type="OrthoDB" id="982642at2"/>
<evidence type="ECO:0000313" key="2">
    <source>
        <dbReference type="Proteomes" id="UP000272908"/>
    </source>
</evidence>
<dbReference type="InterPro" id="IPR020518">
    <property type="entry name" value="Tscrpt_reg_PrtN"/>
</dbReference>
<reference evidence="2" key="1">
    <citation type="submission" date="2018-08" db="EMBL/GenBank/DDBJ databases">
        <authorList>
            <person name="Rodrigo-Torres L."/>
            <person name="Arahal R. D."/>
            <person name="Lucena T."/>
        </authorList>
    </citation>
    <scope>NUCLEOTIDE SEQUENCE [LARGE SCALE GENOMIC DNA]</scope>
    <source>
        <strain evidence="2">CECT 7235</strain>
    </source>
</reference>
<dbReference type="Pfam" id="PF11112">
    <property type="entry name" value="PyocinActivator"/>
    <property type="match status" value="1"/>
</dbReference>
<dbReference type="EMBL" id="UIHC01000004">
    <property type="protein sequence ID" value="SUZ30844.1"/>
    <property type="molecule type" value="Genomic_DNA"/>
</dbReference>
<dbReference type="GO" id="GO:0006355">
    <property type="term" value="P:regulation of DNA-templated transcription"/>
    <property type="evidence" value="ECO:0007669"/>
    <property type="project" value="InterPro"/>
</dbReference>
<dbReference type="Proteomes" id="UP000272908">
    <property type="component" value="Unassembled WGS sequence"/>
</dbReference>
<keyword evidence="2" id="KW-1185">Reference proteome</keyword>
<protein>
    <recommendedName>
        <fullName evidence="3">Pyocin activator protein PrtN</fullName>
    </recommendedName>
</protein>
<accession>A0A3B0MPL1</accession>
<sequence length="87" mass="9814">MTTLEMLLAHFGGVPVIPLEAAAQYWGYEADTLAKKADAGDVRIPYFRLDESQKATRLMMLSDIAAIIEERHRAACRTFADKRERSN</sequence>
<organism evidence="1 2">
    <name type="scientific">Roseinatronobacter ekhonensis</name>
    <dbReference type="NCBI Taxonomy" id="254356"/>
    <lineage>
        <taxon>Bacteria</taxon>
        <taxon>Pseudomonadati</taxon>
        <taxon>Pseudomonadota</taxon>
        <taxon>Alphaproteobacteria</taxon>
        <taxon>Rhodobacterales</taxon>
        <taxon>Paracoccaceae</taxon>
        <taxon>Roseinatronobacter</taxon>
    </lineage>
</organism>
<dbReference type="RefSeq" id="WP_121093156.1">
    <property type="nucleotide sequence ID" value="NZ_UIHC01000004.1"/>
</dbReference>
<evidence type="ECO:0000313" key="1">
    <source>
        <dbReference type="EMBL" id="SUZ30844.1"/>
    </source>
</evidence>
<dbReference type="AlphaFoldDB" id="A0A3B0MPL1"/>
<name>A0A3B0MPL1_9RHOB</name>
<gene>
    <name evidence="1" type="ORF">ROE7235_00573</name>
</gene>